<dbReference type="AlphaFoldDB" id="A0A2S1SXU4"/>
<accession>A0A2S1SXU4</accession>
<keyword evidence="3" id="KW-0378">Hydrolase</keyword>
<dbReference type="Pfam" id="PF00877">
    <property type="entry name" value="NLPC_P60"/>
    <property type="match status" value="1"/>
</dbReference>
<evidence type="ECO:0000259" key="6">
    <source>
        <dbReference type="PROSITE" id="PS51935"/>
    </source>
</evidence>
<protein>
    <recommendedName>
        <fullName evidence="6">NlpC/P60 domain-containing protein</fullName>
    </recommendedName>
</protein>
<dbReference type="OrthoDB" id="5244330at2"/>
<name>A0A2S1SXU4_9ACTN</name>
<dbReference type="GO" id="GO:0006508">
    <property type="term" value="P:proteolysis"/>
    <property type="evidence" value="ECO:0007669"/>
    <property type="project" value="UniProtKB-KW"/>
</dbReference>
<organism evidence="7 8">
    <name type="scientific">Streptomyces tirandamycinicus</name>
    <dbReference type="NCBI Taxonomy" id="2174846"/>
    <lineage>
        <taxon>Bacteria</taxon>
        <taxon>Bacillati</taxon>
        <taxon>Actinomycetota</taxon>
        <taxon>Actinomycetes</taxon>
        <taxon>Kitasatosporales</taxon>
        <taxon>Streptomycetaceae</taxon>
        <taxon>Streptomyces</taxon>
    </lineage>
</organism>
<proteinExistence type="inferred from homology"/>
<keyword evidence="5" id="KW-0732">Signal</keyword>
<keyword evidence="8" id="KW-1185">Reference proteome</keyword>
<dbReference type="PANTHER" id="PTHR47359:SF3">
    <property type="entry name" value="NLP_P60 DOMAIN-CONTAINING PROTEIN-RELATED"/>
    <property type="match status" value="1"/>
</dbReference>
<evidence type="ECO:0000256" key="3">
    <source>
        <dbReference type="ARBA" id="ARBA00022801"/>
    </source>
</evidence>
<evidence type="ECO:0000313" key="7">
    <source>
        <dbReference type="EMBL" id="AWI31253.1"/>
    </source>
</evidence>
<dbReference type="EMBL" id="CP029188">
    <property type="protein sequence ID" value="AWI31253.1"/>
    <property type="molecule type" value="Genomic_DNA"/>
</dbReference>
<evidence type="ECO:0000256" key="5">
    <source>
        <dbReference type="SAM" id="SignalP"/>
    </source>
</evidence>
<dbReference type="GO" id="GO:0008234">
    <property type="term" value="F:cysteine-type peptidase activity"/>
    <property type="evidence" value="ECO:0007669"/>
    <property type="project" value="UniProtKB-KW"/>
</dbReference>
<dbReference type="InterPro" id="IPR051794">
    <property type="entry name" value="PG_Endopeptidase_C40"/>
</dbReference>
<dbReference type="InterPro" id="IPR000064">
    <property type="entry name" value="NLP_P60_dom"/>
</dbReference>
<evidence type="ECO:0000313" key="8">
    <source>
        <dbReference type="Proteomes" id="UP000244900"/>
    </source>
</evidence>
<dbReference type="KEGG" id="stir:DDW44_22570"/>
<comment type="similarity">
    <text evidence="1">Belongs to the peptidase C40 family.</text>
</comment>
<gene>
    <name evidence="7" type="ORF">DDW44_22570</name>
</gene>
<evidence type="ECO:0000256" key="4">
    <source>
        <dbReference type="ARBA" id="ARBA00022807"/>
    </source>
</evidence>
<keyword evidence="4" id="KW-0788">Thiol protease</keyword>
<dbReference type="PANTHER" id="PTHR47359">
    <property type="entry name" value="PEPTIDOGLYCAN DL-ENDOPEPTIDASE CWLO"/>
    <property type="match status" value="1"/>
</dbReference>
<dbReference type="SUPFAM" id="SSF54001">
    <property type="entry name" value="Cysteine proteinases"/>
    <property type="match status" value="1"/>
</dbReference>
<dbReference type="CDD" id="cd00254">
    <property type="entry name" value="LT-like"/>
    <property type="match status" value="1"/>
</dbReference>
<dbReference type="Proteomes" id="UP000244900">
    <property type="component" value="Chromosome"/>
</dbReference>
<dbReference type="Gene3D" id="1.10.530.10">
    <property type="match status" value="1"/>
</dbReference>
<sequence>MSIKGAPAALLAAGGTALALIATAITGGSIDEQDNAPGGQGGLGLNVEAVPAAYRDWILQAGKTCADVSPALIAAQIEAESGWNPTARSPVGAQGLSQFMPGTWDTWGVDADNNGTADPFSPADAIMTQARYDCWLAEKVRSYKIKNTDVRRLMLAAYNAGPGAVEQYRGIPPYAETQAYVARILRRVAKYSVTIEEPAGPFGARVVAHAQRWTGTPYSWGGGTINGPSFGVAHGAGTRGFDCSSLVQYAVYHASGGKLTIGRTSQAQVTQGKPVTRDDLRPGDIIGFRLNGASWDHVAIYIGDGQILHAPRTGQTVSTARLGDGYYASKPQTIRRFG</sequence>
<feature type="domain" description="NlpC/P60" evidence="6">
    <location>
        <begin position="200"/>
        <end position="338"/>
    </location>
</feature>
<keyword evidence="2" id="KW-0645">Protease</keyword>
<dbReference type="PROSITE" id="PS51935">
    <property type="entry name" value="NLPC_P60"/>
    <property type="match status" value="1"/>
</dbReference>
<dbReference type="InterPro" id="IPR023346">
    <property type="entry name" value="Lysozyme-like_dom_sf"/>
</dbReference>
<dbReference type="InterPro" id="IPR008258">
    <property type="entry name" value="Transglycosylase_SLT_dom_1"/>
</dbReference>
<dbReference type="RefSeq" id="WP_108907528.1">
    <property type="nucleotide sequence ID" value="NZ_CP029188.1"/>
</dbReference>
<dbReference type="Gene3D" id="3.90.1720.10">
    <property type="entry name" value="endopeptidase domain like (from Nostoc punctiforme)"/>
    <property type="match status" value="1"/>
</dbReference>
<evidence type="ECO:0000256" key="2">
    <source>
        <dbReference type="ARBA" id="ARBA00022670"/>
    </source>
</evidence>
<evidence type="ECO:0000256" key="1">
    <source>
        <dbReference type="ARBA" id="ARBA00007074"/>
    </source>
</evidence>
<feature type="signal peptide" evidence="5">
    <location>
        <begin position="1"/>
        <end position="19"/>
    </location>
</feature>
<feature type="chain" id="PRO_5039275801" description="NlpC/P60 domain-containing protein" evidence="5">
    <location>
        <begin position="20"/>
        <end position="338"/>
    </location>
</feature>
<dbReference type="SUPFAM" id="SSF53955">
    <property type="entry name" value="Lysozyme-like"/>
    <property type="match status" value="1"/>
</dbReference>
<reference evidence="7 8" key="1">
    <citation type="submission" date="2018-05" db="EMBL/GenBank/DDBJ databases">
        <title>Complete genome sequence of sponge-derived Streptomyces sp. HNM0039.</title>
        <authorList>
            <person name="Huang X."/>
            <person name="Zhou S."/>
        </authorList>
    </citation>
    <scope>NUCLEOTIDE SEQUENCE [LARGE SCALE GENOMIC DNA]</scope>
    <source>
        <strain evidence="7 8">HNM0039</strain>
    </source>
</reference>
<dbReference type="InterPro" id="IPR038765">
    <property type="entry name" value="Papain-like_cys_pep_sf"/>
</dbReference>
<dbReference type="Pfam" id="PF01464">
    <property type="entry name" value="SLT"/>
    <property type="match status" value="1"/>
</dbReference>